<accession>A0A177N8S2</accession>
<dbReference type="OrthoDB" id="8537043at2"/>
<evidence type="ECO:0008006" key="4">
    <source>
        <dbReference type="Google" id="ProtNLM"/>
    </source>
</evidence>
<dbReference type="Proteomes" id="UP000077857">
    <property type="component" value="Unassembled WGS sequence"/>
</dbReference>
<feature type="transmembrane region" description="Helical" evidence="1">
    <location>
        <begin position="126"/>
        <end position="144"/>
    </location>
</feature>
<name>A0A177N8S2_9GAMM</name>
<dbReference type="RefSeq" id="WP_064041420.1">
    <property type="nucleotide sequence ID" value="NZ_LUUJ01000097.1"/>
</dbReference>
<dbReference type="EMBL" id="LUUJ01000097">
    <property type="protein sequence ID" value="OAI13589.1"/>
    <property type="molecule type" value="Genomic_DNA"/>
</dbReference>
<protein>
    <recommendedName>
        <fullName evidence="4">DNA gyrase subunit B</fullName>
    </recommendedName>
</protein>
<feature type="transmembrane region" description="Helical" evidence="1">
    <location>
        <begin position="7"/>
        <end position="24"/>
    </location>
</feature>
<evidence type="ECO:0000313" key="3">
    <source>
        <dbReference type="Proteomes" id="UP000077857"/>
    </source>
</evidence>
<evidence type="ECO:0000256" key="1">
    <source>
        <dbReference type="SAM" id="Phobius"/>
    </source>
</evidence>
<feature type="transmembrane region" description="Helical" evidence="1">
    <location>
        <begin position="150"/>
        <end position="172"/>
    </location>
</feature>
<proteinExistence type="predicted"/>
<evidence type="ECO:0000313" key="2">
    <source>
        <dbReference type="EMBL" id="OAI13589.1"/>
    </source>
</evidence>
<keyword evidence="1" id="KW-0472">Membrane</keyword>
<comment type="caution">
    <text evidence="2">The sequence shown here is derived from an EMBL/GenBank/DDBJ whole genome shotgun (WGS) entry which is preliminary data.</text>
</comment>
<organism evidence="2 3">
    <name type="scientific">Methylomonas koyamae</name>
    <dbReference type="NCBI Taxonomy" id="702114"/>
    <lineage>
        <taxon>Bacteria</taxon>
        <taxon>Pseudomonadati</taxon>
        <taxon>Pseudomonadota</taxon>
        <taxon>Gammaproteobacteria</taxon>
        <taxon>Methylococcales</taxon>
        <taxon>Methylococcaceae</taxon>
        <taxon>Methylomonas</taxon>
    </lineage>
</organism>
<feature type="transmembrane region" description="Helical" evidence="1">
    <location>
        <begin position="54"/>
        <end position="71"/>
    </location>
</feature>
<keyword evidence="1" id="KW-1133">Transmembrane helix</keyword>
<reference evidence="2 3" key="1">
    <citation type="submission" date="2016-03" db="EMBL/GenBank/DDBJ databases">
        <authorList>
            <person name="Ploux O."/>
        </authorList>
    </citation>
    <scope>NUCLEOTIDE SEQUENCE [LARGE SCALE GENOMIC DNA]</scope>
    <source>
        <strain evidence="2 3">R-45378</strain>
    </source>
</reference>
<feature type="transmembrane region" description="Helical" evidence="1">
    <location>
        <begin position="77"/>
        <end position="96"/>
    </location>
</feature>
<feature type="transmembrane region" description="Helical" evidence="1">
    <location>
        <begin position="30"/>
        <end position="47"/>
    </location>
</feature>
<keyword evidence="1" id="KW-0812">Transmembrane</keyword>
<dbReference type="AlphaFoldDB" id="A0A177N8S2"/>
<gene>
    <name evidence="2" type="ORF">A1507_01380</name>
</gene>
<sequence>MARGLNALIGLLTALYPAAVYFGLQYLQPRLIALILAALLLLRLALLRADWSKPLLLAGVAYAGFAVWSNQAIALRFYPALVNAAMLTIFAASLFYPPTIVERLARLQQPDLPAQGVLYTRRVTQVWCGFFVVNGAIATVTALWSSFQVWSLYNGLIAYLLMGLLFVGEYWLRQRVMKPE</sequence>